<feature type="domain" description="Single" evidence="4">
    <location>
        <begin position="38"/>
        <end position="105"/>
    </location>
</feature>
<dbReference type="Pfam" id="PF15430">
    <property type="entry name" value="SVWC"/>
    <property type="match status" value="1"/>
</dbReference>
<dbReference type="GO" id="GO:0005576">
    <property type="term" value="C:extracellular region"/>
    <property type="evidence" value="ECO:0007669"/>
    <property type="project" value="UniProtKB-SubCell"/>
</dbReference>
<proteinExistence type="predicted"/>
<dbReference type="InterPro" id="IPR053308">
    <property type="entry name" value="Vago-like"/>
</dbReference>
<evidence type="ECO:0000256" key="2">
    <source>
        <dbReference type="ARBA" id="ARBA00022525"/>
    </source>
</evidence>
<organism evidence="5 6">
    <name type="scientific">Drosophila rubida</name>
    <dbReference type="NCBI Taxonomy" id="30044"/>
    <lineage>
        <taxon>Eukaryota</taxon>
        <taxon>Metazoa</taxon>
        <taxon>Ecdysozoa</taxon>
        <taxon>Arthropoda</taxon>
        <taxon>Hexapoda</taxon>
        <taxon>Insecta</taxon>
        <taxon>Pterygota</taxon>
        <taxon>Neoptera</taxon>
        <taxon>Endopterygota</taxon>
        <taxon>Diptera</taxon>
        <taxon>Brachycera</taxon>
        <taxon>Muscomorpha</taxon>
        <taxon>Ephydroidea</taxon>
        <taxon>Drosophilidae</taxon>
        <taxon>Drosophila</taxon>
    </lineage>
</organism>
<evidence type="ECO:0000313" key="5">
    <source>
        <dbReference type="EMBL" id="KAH8378081.1"/>
    </source>
</evidence>
<evidence type="ECO:0000256" key="3">
    <source>
        <dbReference type="SAM" id="SignalP"/>
    </source>
</evidence>
<comment type="caution">
    <text evidence="5">The sequence shown here is derived from an EMBL/GenBank/DDBJ whole genome shotgun (WGS) entry which is preliminary data.</text>
</comment>
<feature type="signal peptide" evidence="3">
    <location>
        <begin position="1"/>
        <end position="22"/>
    </location>
</feature>
<keyword evidence="6" id="KW-1185">Reference proteome</keyword>
<dbReference type="InterPro" id="IPR029277">
    <property type="entry name" value="SVWC_dom"/>
</dbReference>
<evidence type="ECO:0000256" key="1">
    <source>
        <dbReference type="ARBA" id="ARBA00004613"/>
    </source>
</evidence>
<dbReference type="PANTHER" id="PTHR39957:SF1">
    <property type="entry name" value="AT09846P1-RELATED"/>
    <property type="match status" value="1"/>
</dbReference>
<dbReference type="PANTHER" id="PTHR39957">
    <property type="entry name" value="AT09846P1-RELATED"/>
    <property type="match status" value="1"/>
</dbReference>
<gene>
    <name evidence="5" type="ORF">KR093_009071</name>
</gene>
<sequence>MKLLLNALLLLFAALLLPHTEAGLMQGKFANPAHPGKCFVSPNLILSPGEKAKYPQMECARIICQDNSYAQIMTCGAVGGPPNCKLKQSFPNADYPKCCEVEFICDN</sequence>
<feature type="chain" id="PRO_5042076100" description="Single domain-containing protein" evidence="3">
    <location>
        <begin position="23"/>
        <end position="107"/>
    </location>
</feature>
<comment type="subcellular location">
    <subcellularLocation>
        <location evidence="1">Secreted</location>
    </subcellularLocation>
</comment>
<protein>
    <recommendedName>
        <fullName evidence="4">Single domain-containing protein</fullName>
    </recommendedName>
</protein>
<dbReference type="SMART" id="SM01318">
    <property type="entry name" value="SVWC"/>
    <property type="match status" value="1"/>
</dbReference>
<dbReference type="EMBL" id="JAJJHW010001127">
    <property type="protein sequence ID" value="KAH8378081.1"/>
    <property type="molecule type" value="Genomic_DNA"/>
</dbReference>
<keyword evidence="2" id="KW-0964">Secreted</keyword>
<accession>A0AAD4K8I6</accession>
<dbReference type="AlphaFoldDB" id="A0AAD4K8I6"/>
<keyword evidence="3" id="KW-0732">Signal</keyword>
<dbReference type="Proteomes" id="UP001200034">
    <property type="component" value="Unassembled WGS sequence"/>
</dbReference>
<name>A0AAD4K8I6_9MUSC</name>
<evidence type="ECO:0000259" key="4">
    <source>
        <dbReference type="SMART" id="SM01318"/>
    </source>
</evidence>
<reference evidence="5" key="1">
    <citation type="journal article" date="2021" name="Mol. Ecol. Resour.">
        <title>Phylogenomic analyses of the genus Drosophila reveals genomic signals of climate adaptation.</title>
        <authorList>
            <person name="Li F."/>
            <person name="Rane R.V."/>
            <person name="Luria V."/>
            <person name="Xiong Z."/>
            <person name="Chen J."/>
            <person name="Li Z."/>
            <person name="Catullo R.A."/>
            <person name="Griffin P.C."/>
            <person name="Schiffer M."/>
            <person name="Pearce S."/>
            <person name="Lee S.F."/>
            <person name="McElroy K."/>
            <person name="Stocker A."/>
            <person name="Shirriffs J."/>
            <person name="Cockerell F."/>
            <person name="Coppin C."/>
            <person name="Sgro C.M."/>
            <person name="Karger A."/>
            <person name="Cain J.W."/>
            <person name="Weber J.A."/>
            <person name="Santpere G."/>
            <person name="Kirschner M.W."/>
            <person name="Hoffmann A.A."/>
            <person name="Oakeshott J.G."/>
            <person name="Zhang G."/>
        </authorList>
    </citation>
    <scope>NUCLEOTIDE SEQUENCE</scope>
    <source>
        <strain evidence="5">BGI-SZ-2011g</strain>
    </source>
</reference>
<evidence type="ECO:0000313" key="6">
    <source>
        <dbReference type="Proteomes" id="UP001200034"/>
    </source>
</evidence>